<accession>M0IML0</accession>
<protein>
    <submittedName>
        <fullName evidence="2">Uncharacterized protein</fullName>
    </submittedName>
</protein>
<dbReference type="AlphaFoldDB" id="M0IML0"/>
<proteinExistence type="predicted"/>
<feature type="transmembrane region" description="Helical" evidence="1">
    <location>
        <begin position="62"/>
        <end position="83"/>
    </location>
</feature>
<dbReference type="EMBL" id="AOLM01000006">
    <property type="protein sequence ID" value="ELZ96714.1"/>
    <property type="molecule type" value="Genomic_DNA"/>
</dbReference>
<comment type="caution">
    <text evidence="2">The sequence shown here is derived from an EMBL/GenBank/DDBJ whole genome shotgun (WGS) entry which is preliminary data.</text>
</comment>
<evidence type="ECO:0000256" key="1">
    <source>
        <dbReference type="SAM" id="Phobius"/>
    </source>
</evidence>
<evidence type="ECO:0000313" key="3">
    <source>
        <dbReference type="Proteomes" id="UP000011508"/>
    </source>
</evidence>
<feature type="transmembrane region" description="Helical" evidence="1">
    <location>
        <begin position="95"/>
        <end position="113"/>
    </location>
</feature>
<name>M0IML0_9EURY</name>
<keyword evidence="1" id="KW-0472">Membrane</keyword>
<gene>
    <name evidence="2" type="ORF">C441_04209</name>
</gene>
<dbReference type="OrthoDB" id="271196at2157"/>
<reference evidence="2 3" key="1">
    <citation type="journal article" date="2014" name="PLoS Genet.">
        <title>Phylogenetically driven sequencing of extremely halophilic archaea reveals strategies for static and dynamic osmo-response.</title>
        <authorList>
            <person name="Becker E.A."/>
            <person name="Seitzer P.M."/>
            <person name="Tritt A."/>
            <person name="Larsen D."/>
            <person name="Krusor M."/>
            <person name="Yao A.I."/>
            <person name="Wu D."/>
            <person name="Madern D."/>
            <person name="Eisen J.A."/>
            <person name="Darling A.E."/>
            <person name="Facciotti M.T."/>
        </authorList>
    </citation>
    <scope>NUCLEOTIDE SEQUENCE [LARGE SCALE GENOMIC DNA]</scope>
    <source>
        <strain evidence="2 3">ATCC BAA-897</strain>
    </source>
</reference>
<feature type="transmembrane region" description="Helical" evidence="1">
    <location>
        <begin position="7"/>
        <end position="28"/>
    </location>
</feature>
<feature type="transmembrane region" description="Helical" evidence="1">
    <location>
        <begin position="34"/>
        <end position="55"/>
    </location>
</feature>
<dbReference type="Pfam" id="PF25957">
    <property type="entry name" value="DUF7994"/>
    <property type="match status" value="1"/>
</dbReference>
<dbReference type="Proteomes" id="UP000011508">
    <property type="component" value="Unassembled WGS sequence"/>
</dbReference>
<keyword evidence="1" id="KW-1133">Transmembrane helix</keyword>
<keyword evidence="1" id="KW-0812">Transmembrane</keyword>
<sequence>MKQSQFLYLGILDLVLISGLAAVFGLAVLGTSPIVLIGIAGLGAILAGTISELSLGPITLSWRYLVGLSYVTFALMWPAIYAPDIVAGTASRQDLFLFVVTTIGAFSLAFYGIDIARGGHHFFVQQNVERVIGL</sequence>
<keyword evidence="3" id="KW-1185">Reference proteome</keyword>
<dbReference type="InterPro" id="IPR058307">
    <property type="entry name" value="DUF7994"/>
</dbReference>
<organism evidence="2 3">
    <name type="scientific">Haloferax sulfurifontis ATCC BAA-897</name>
    <dbReference type="NCBI Taxonomy" id="662480"/>
    <lineage>
        <taxon>Archaea</taxon>
        <taxon>Methanobacteriati</taxon>
        <taxon>Methanobacteriota</taxon>
        <taxon>Stenosarchaea group</taxon>
        <taxon>Halobacteria</taxon>
        <taxon>Halobacteriales</taxon>
        <taxon>Haloferacaceae</taxon>
        <taxon>Haloferax</taxon>
    </lineage>
</organism>
<dbReference type="RefSeq" id="WP_007273932.1">
    <property type="nucleotide sequence ID" value="NZ_AOLM01000006.1"/>
</dbReference>
<evidence type="ECO:0000313" key="2">
    <source>
        <dbReference type="EMBL" id="ELZ96714.1"/>
    </source>
</evidence>